<name>A0A1V6SE75_9EURO</name>
<evidence type="ECO:0000256" key="1">
    <source>
        <dbReference type="SAM" id="MobiDB-lite"/>
    </source>
</evidence>
<dbReference type="Proteomes" id="UP000191518">
    <property type="component" value="Unassembled WGS sequence"/>
</dbReference>
<feature type="region of interest" description="Disordered" evidence="1">
    <location>
        <begin position="172"/>
        <end position="204"/>
    </location>
</feature>
<sequence length="229" mass="24612">MAYTNTTLIMATITTTFFDTVVYGPSAPPSAPPSPAPSAAPASPPTAIENLSKLPEGLWALILLVVGALLAVGVMSALYFLFWRNKKGDKPNKSEEREKREETIIDDFVAPLSPQAALTAEWLRDRRAGKSHSRLRILVEPAYHDTLPPSPERLTRSDVEFVPVPPGFIISGSPPPITASPASDPAISPKFNSRDPATPSSVRNTLRHSAQATKESYILSDVLGASLMA</sequence>
<evidence type="ECO:0000313" key="3">
    <source>
        <dbReference type="EMBL" id="OQE12069.1"/>
    </source>
</evidence>
<dbReference type="OrthoDB" id="4367192at2759"/>
<keyword evidence="2" id="KW-0812">Transmembrane</keyword>
<accession>A0A1V6SE75</accession>
<keyword evidence="2" id="KW-0472">Membrane</keyword>
<proteinExistence type="predicted"/>
<feature type="transmembrane region" description="Helical" evidence="2">
    <location>
        <begin position="58"/>
        <end position="83"/>
    </location>
</feature>
<keyword evidence="2" id="KW-1133">Transmembrane helix</keyword>
<organism evidence="3 4">
    <name type="scientific">Penicillium vulpinum</name>
    <dbReference type="NCBI Taxonomy" id="29845"/>
    <lineage>
        <taxon>Eukaryota</taxon>
        <taxon>Fungi</taxon>
        <taxon>Dikarya</taxon>
        <taxon>Ascomycota</taxon>
        <taxon>Pezizomycotina</taxon>
        <taxon>Eurotiomycetes</taxon>
        <taxon>Eurotiomycetidae</taxon>
        <taxon>Eurotiales</taxon>
        <taxon>Aspergillaceae</taxon>
        <taxon>Penicillium</taxon>
    </lineage>
</organism>
<reference evidence="4" key="1">
    <citation type="journal article" date="2017" name="Nat. Microbiol.">
        <title>Global analysis of biosynthetic gene clusters reveals vast potential of secondary metabolite production in Penicillium species.</title>
        <authorList>
            <person name="Nielsen J.C."/>
            <person name="Grijseels S."/>
            <person name="Prigent S."/>
            <person name="Ji B."/>
            <person name="Dainat J."/>
            <person name="Nielsen K.F."/>
            <person name="Frisvad J.C."/>
            <person name="Workman M."/>
            <person name="Nielsen J."/>
        </authorList>
    </citation>
    <scope>NUCLEOTIDE SEQUENCE [LARGE SCALE GENOMIC DNA]</scope>
    <source>
        <strain evidence="4">IBT 29486</strain>
    </source>
</reference>
<evidence type="ECO:0000256" key="2">
    <source>
        <dbReference type="SAM" id="Phobius"/>
    </source>
</evidence>
<keyword evidence="4" id="KW-1185">Reference proteome</keyword>
<protein>
    <submittedName>
        <fullName evidence="3">Uncharacterized protein</fullName>
    </submittedName>
</protein>
<evidence type="ECO:0000313" key="4">
    <source>
        <dbReference type="Proteomes" id="UP000191518"/>
    </source>
</evidence>
<comment type="caution">
    <text evidence="3">The sequence shown here is derived from an EMBL/GenBank/DDBJ whole genome shotgun (WGS) entry which is preliminary data.</text>
</comment>
<dbReference type="AlphaFoldDB" id="A0A1V6SE75"/>
<gene>
    <name evidence="3" type="ORF">PENVUL_c001G02276</name>
</gene>
<dbReference type="EMBL" id="MDYP01000001">
    <property type="protein sequence ID" value="OQE12069.1"/>
    <property type="molecule type" value="Genomic_DNA"/>
</dbReference>